<dbReference type="RefSeq" id="WP_127934746.1">
    <property type="nucleotide sequence ID" value="NZ_SAUN01000001.1"/>
</dbReference>
<evidence type="ECO:0000256" key="4">
    <source>
        <dbReference type="ARBA" id="ARBA00023163"/>
    </source>
</evidence>
<keyword evidence="3" id="KW-0238">DNA-binding</keyword>
<reference evidence="5 6" key="1">
    <citation type="submission" date="2019-01" db="EMBL/GenBank/DDBJ databases">
        <title>Sequencing the genomes of 1000 actinobacteria strains.</title>
        <authorList>
            <person name="Klenk H.-P."/>
        </authorList>
    </citation>
    <scope>NUCLEOTIDE SEQUENCE [LARGE SCALE GENOMIC DNA]</scope>
    <source>
        <strain evidence="5 6">DSM 43925</strain>
    </source>
</reference>
<sequence>MRTLGDLEAAIMDRMWAYHAPASVRDVLEDLRRDRQIAYTTVMTVMDKLFKKGLLKRHPQGKAYIYEPVATKEAYTAQLMRETLARSGNQAATLVHFLERLSPEESAALDAALKVFPPHDRRS</sequence>
<gene>
    <name evidence="5" type="ORF">EDD27_5345</name>
</gene>
<comment type="similarity">
    <text evidence="1">Belongs to the BlaI transcriptional regulatory family.</text>
</comment>
<keyword evidence="4" id="KW-0804">Transcription</keyword>
<dbReference type="Gene3D" id="6.10.140.850">
    <property type="match status" value="1"/>
</dbReference>
<accession>A0A438MAD9</accession>
<keyword evidence="6" id="KW-1185">Reference proteome</keyword>
<dbReference type="InterPro" id="IPR005650">
    <property type="entry name" value="BlaI_family"/>
</dbReference>
<keyword evidence="2" id="KW-0805">Transcription regulation</keyword>
<dbReference type="GO" id="GO:0045892">
    <property type="term" value="P:negative regulation of DNA-templated transcription"/>
    <property type="evidence" value="ECO:0007669"/>
    <property type="project" value="InterPro"/>
</dbReference>
<evidence type="ECO:0000256" key="3">
    <source>
        <dbReference type="ARBA" id="ARBA00023125"/>
    </source>
</evidence>
<dbReference type="AlphaFoldDB" id="A0A438MAD9"/>
<dbReference type="Proteomes" id="UP000284824">
    <property type="component" value="Unassembled WGS sequence"/>
</dbReference>
<evidence type="ECO:0000256" key="1">
    <source>
        <dbReference type="ARBA" id="ARBA00011046"/>
    </source>
</evidence>
<dbReference type="SUPFAM" id="SSF46785">
    <property type="entry name" value="Winged helix' DNA-binding domain"/>
    <property type="match status" value="1"/>
</dbReference>
<dbReference type="EMBL" id="SAUN01000001">
    <property type="protein sequence ID" value="RVX42699.1"/>
    <property type="molecule type" value="Genomic_DNA"/>
</dbReference>
<protein>
    <submittedName>
        <fullName evidence="5">Putative transcriptional regulator</fullName>
    </submittedName>
</protein>
<dbReference type="Gene3D" id="1.10.10.10">
    <property type="entry name" value="Winged helix-like DNA-binding domain superfamily/Winged helix DNA-binding domain"/>
    <property type="match status" value="1"/>
</dbReference>
<organism evidence="5 6">
    <name type="scientific">Nonomuraea polychroma</name>
    <dbReference type="NCBI Taxonomy" id="46176"/>
    <lineage>
        <taxon>Bacteria</taxon>
        <taxon>Bacillati</taxon>
        <taxon>Actinomycetota</taxon>
        <taxon>Actinomycetes</taxon>
        <taxon>Streptosporangiales</taxon>
        <taxon>Streptosporangiaceae</taxon>
        <taxon>Nonomuraea</taxon>
    </lineage>
</organism>
<evidence type="ECO:0000313" key="5">
    <source>
        <dbReference type="EMBL" id="RVX42699.1"/>
    </source>
</evidence>
<dbReference type="OrthoDB" id="9813987at2"/>
<comment type="caution">
    <text evidence="5">The sequence shown here is derived from an EMBL/GenBank/DDBJ whole genome shotgun (WGS) entry which is preliminary data.</text>
</comment>
<evidence type="ECO:0000256" key="2">
    <source>
        <dbReference type="ARBA" id="ARBA00023015"/>
    </source>
</evidence>
<dbReference type="InterPro" id="IPR036390">
    <property type="entry name" value="WH_DNA-bd_sf"/>
</dbReference>
<name>A0A438MAD9_9ACTN</name>
<proteinExistence type="inferred from homology"/>
<dbReference type="GO" id="GO:0003677">
    <property type="term" value="F:DNA binding"/>
    <property type="evidence" value="ECO:0007669"/>
    <property type="project" value="UniProtKB-KW"/>
</dbReference>
<dbReference type="PIRSF" id="PIRSF019455">
    <property type="entry name" value="CopR_AtkY"/>
    <property type="match status" value="1"/>
</dbReference>
<dbReference type="InterPro" id="IPR036388">
    <property type="entry name" value="WH-like_DNA-bd_sf"/>
</dbReference>
<evidence type="ECO:0000313" key="6">
    <source>
        <dbReference type="Proteomes" id="UP000284824"/>
    </source>
</evidence>
<dbReference type="Pfam" id="PF03965">
    <property type="entry name" value="Penicillinase_R"/>
    <property type="match status" value="1"/>
</dbReference>